<feature type="transmembrane region" description="Helical" evidence="2">
    <location>
        <begin position="842"/>
        <end position="861"/>
    </location>
</feature>
<feature type="transmembrane region" description="Helical" evidence="2">
    <location>
        <begin position="700"/>
        <end position="721"/>
    </location>
</feature>
<feature type="transmembrane region" description="Helical" evidence="2">
    <location>
        <begin position="1056"/>
        <end position="1076"/>
    </location>
</feature>
<feature type="transmembrane region" description="Helical" evidence="2">
    <location>
        <begin position="256"/>
        <end position="276"/>
    </location>
</feature>
<feature type="transmembrane region" description="Helical" evidence="2">
    <location>
        <begin position="594"/>
        <end position="615"/>
    </location>
</feature>
<accession>A0ABT7C9K2</accession>
<feature type="transmembrane region" description="Helical" evidence="2">
    <location>
        <begin position="927"/>
        <end position="946"/>
    </location>
</feature>
<keyword evidence="2" id="KW-0472">Membrane</keyword>
<feature type="region of interest" description="Disordered" evidence="1">
    <location>
        <begin position="93"/>
        <end position="158"/>
    </location>
</feature>
<dbReference type="Proteomes" id="UP001170379">
    <property type="component" value="Unassembled WGS sequence"/>
</dbReference>
<feature type="transmembrane region" description="Helical" evidence="2">
    <location>
        <begin position="1394"/>
        <end position="1416"/>
    </location>
</feature>
<feature type="transmembrane region" description="Helical" evidence="2">
    <location>
        <begin position="1203"/>
        <end position="1225"/>
    </location>
</feature>
<evidence type="ECO:0008006" key="5">
    <source>
        <dbReference type="Google" id="ProtNLM"/>
    </source>
</evidence>
<protein>
    <recommendedName>
        <fullName evidence="5">Zinc ribbon domain-containing protein</fullName>
    </recommendedName>
</protein>
<feature type="transmembrane region" description="Helical" evidence="2">
    <location>
        <begin position="733"/>
        <end position="756"/>
    </location>
</feature>
<feature type="transmembrane region" description="Helical" evidence="2">
    <location>
        <begin position="283"/>
        <end position="301"/>
    </location>
</feature>
<feature type="transmembrane region" description="Helical" evidence="2">
    <location>
        <begin position="988"/>
        <end position="1007"/>
    </location>
</feature>
<keyword evidence="2" id="KW-0812">Transmembrane</keyword>
<feature type="transmembrane region" description="Helical" evidence="2">
    <location>
        <begin position="1172"/>
        <end position="1191"/>
    </location>
</feature>
<feature type="transmembrane region" description="Helical" evidence="2">
    <location>
        <begin position="1555"/>
        <end position="1574"/>
    </location>
</feature>
<feature type="transmembrane region" description="Helical" evidence="2">
    <location>
        <begin position="1530"/>
        <end position="1549"/>
    </location>
</feature>
<feature type="transmembrane region" description="Helical" evidence="2">
    <location>
        <begin position="1019"/>
        <end position="1041"/>
    </location>
</feature>
<feature type="transmembrane region" description="Helical" evidence="2">
    <location>
        <begin position="166"/>
        <end position="191"/>
    </location>
</feature>
<feature type="transmembrane region" description="Helical" evidence="2">
    <location>
        <begin position="1231"/>
        <end position="1251"/>
    </location>
</feature>
<gene>
    <name evidence="3" type="ORF">C7K25_10490</name>
</gene>
<organism evidence="3 4">
    <name type="scientific">Gulosibacter molinativorax</name>
    <dbReference type="NCBI Taxonomy" id="256821"/>
    <lineage>
        <taxon>Bacteria</taxon>
        <taxon>Bacillati</taxon>
        <taxon>Actinomycetota</taxon>
        <taxon>Actinomycetes</taxon>
        <taxon>Micrococcales</taxon>
        <taxon>Microbacteriaceae</taxon>
        <taxon>Gulosibacter</taxon>
    </lineage>
</organism>
<feature type="transmembrane region" description="Helical" evidence="2">
    <location>
        <begin position="570"/>
        <end position="587"/>
    </location>
</feature>
<feature type="transmembrane region" description="Helical" evidence="2">
    <location>
        <begin position="1480"/>
        <end position="1497"/>
    </location>
</feature>
<feature type="compositionally biased region" description="Low complexity" evidence="1">
    <location>
        <begin position="93"/>
        <end position="116"/>
    </location>
</feature>
<reference evidence="3" key="1">
    <citation type="submission" date="2018-03" db="EMBL/GenBank/DDBJ databases">
        <authorList>
            <person name="Nunes O.C."/>
            <person name="Lopes A.R."/>
            <person name="Froufe H."/>
            <person name="Munoz-Merida A."/>
            <person name="Barroso C."/>
            <person name="Egas C."/>
        </authorList>
    </citation>
    <scope>NUCLEOTIDE SEQUENCE</scope>
    <source>
        <strain evidence="3">ON4</strain>
    </source>
</reference>
<evidence type="ECO:0000256" key="1">
    <source>
        <dbReference type="SAM" id="MobiDB-lite"/>
    </source>
</evidence>
<feature type="transmembrane region" description="Helical" evidence="2">
    <location>
        <begin position="197"/>
        <end position="214"/>
    </location>
</feature>
<feature type="transmembrane region" description="Helical" evidence="2">
    <location>
        <begin position="1454"/>
        <end position="1473"/>
    </location>
</feature>
<keyword evidence="4" id="KW-1185">Reference proteome</keyword>
<keyword evidence="2" id="KW-1133">Transmembrane helix</keyword>
<feature type="transmembrane region" description="Helical" evidence="2">
    <location>
        <begin position="409"/>
        <end position="429"/>
    </location>
</feature>
<dbReference type="InterPro" id="IPR058062">
    <property type="entry name" value="SCO7613_C"/>
</dbReference>
<feature type="transmembrane region" description="Helical" evidence="2">
    <location>
        <begin position="1423"/>
        <end position="1442"/>
    </location>
</feature>
<feature type="transmembrane region" description="Helical" evidence="2">
    <location>
        <begin position="510"/>
        <end position="535"/>
    </location>
</feature>
<feature type="transmembrane region" description="Helical" evidence="2">
    <location>
        <begin position="867"/>
        <end position="888"/>
    </location>
</feature>
<feature type="transmembrane region" description="Helical" evidence="2">
    <location>
        <begin position="340"/>
        <end position="364"/>
    </location>
</feature>
<evidence type="ECO:0000256" key="2">
    <source>
        <dbReference type="SAM" id="Phobius"/>
    </source>
</evidence>
<reference evidence="3" key="2">
    <citation type="journal article" date="2022" name="Sci. Rep.">
        <title>In silico prediction of the enzymes involved in the degradation of the herbicide molinate by Gulosibacter molinativorax ON4T.</title>
        <authorList>
            <person name="Lopes A.R."/>
            <person name="Bunin E."/>
            <person name="Viana A.T."/>
            <person name="Froufe H."/>
            <person name="Munoz-Merida A."/>
            <person name="Pinho D."/>
            <person name="Figueiredo J."/>
            <person name="Barroso C."/>
            <person name="Vaz-Moreira I."/>
            <person name="Bellanger X."/>
            <person name="Egas C."/>
            <person name="Nunes O.C."/>
        </authorList>
    </citation>
    <scope>NUCLEOTIDE SEQUENCE</scope>
    <source>
        <strain evidence="3">ON4</strain>
    </source>
</reference>
<feature type="transmembrane region" description="Helical" evidence="2">
    <location>
        <begin position="1149"/>
        <end position="1166"/>
    </location>
</feature>
<feature type="transmembrane region" description="Helical" evidence="2">
    <location>
        <begin position="1120"/>
        <end position="1142"/>
    </location>
</feature>
<feature type="transmembrane region" description="Helical" evidence="2">
    <location>
        <begin position="226"/>
        <end position="244"/>
    </location>
</feature>
<dbReference type="EMBL" id="PXVD01000016">
    <property type="protein sequence ID" value="MDJ1371788.1"/>
    <property type="molecule type" value="Genomic_DNA"/>
</dbReference>
<feature type="transmembrane region" description="Helical" evidence="2">
    <location>
        <begin position="958"/>
        <end position="982"/>
    </location>
</feature>
<feature type="transmembrane region" description="Helical" evidence="2">
    <location>
        <begin position="768"/>
        <end position="789"/>
    </location>
</feature>
<feature type="transmembrane region" description="Helical" evidence="2">
    <location>
        <begin position="1096"/>
        <end position="1114"/>
    </location>
</feature>
<feature type="transmembrane region" description="Helical" evidence="2">
    <location>
        <begin position="547"/>
        <end position="564"/>
    </location>
</feature>
<sequence>MDAQNHPSDSPIWDSTRVPKFPAGLDDLRSTEKCPMCLEPTGHARVCPNCGLDLANPALGAVFEQSIIAADALVTRGTLLATIWQDARTPAVPDAPQVAQAQAPQPLQAEQAQHPWQPAPSQPAPPQPAPPQPAKSSGEPNGQVDHASTPPGPAPEATPRRSGIQVLLLAIGVSFVSIAAIVFLTVAFVLFDLTVKSIITVGVTAAVIALASWLKRRRLTSTAEGVAILGAVLLGLDLWAARAMNLFGLERIDGTLFWGVGLLLLTAILLIWGRLANVRAPRIASTFAFGPGVFALARWIFDWGLGEYSSILIGLAGVTTASLIAPIVHRRNGRSDALEVGLVFGFGQLAALLLAISTVITGSGKSIEEATAGLATCLIAVTALIGQLRQLERDGTLQRIRWQRISATILATVLWGFAIVIGLVDLPAAIAGDTADTATRFWNVAPFIALAAVAWDVLYLRSNRRDRPRWLTGLVTTGALTLAPAFWLLTEVFRLPYLRSATIDRSTDEIDLPVLIAGLSLTVAAGIAVAVYQWLASSQSGVARRSVIAWVVGAAGLAVIAMALPLVPAVIALGLLMVTSTVAVGVFRRRSSESLRFVLQAAYVATAIALVLTTVLHTPHAAVSFLAVTAGFLTLRLLRGDAGSIPLTLATAIAAITTTVLGWLPGNYPTVHTAVALIAPLLLLLVSTWWRAIECTDRRILTWTATPLLFLSALQQLPLSFTDGAVAPQSTGAMYLALAIAFVGLVALVIGTLVAARGATPQPDAQGWADALARAVSLVAILPLTYIVINPLLQAATSQTIVETSEVLFAWAPVLTALTSAGLVLLLRRLSVPEPWTTTSEALAIVAAWLAMTQHVLLVAADEIAVRPFAFVALAIAIAVPLTASVRSKPAVPAGRIRGAFPWLAAATLAAFGPLLVFIIVEQAWPVLVAAPAALAFAIAAAVFQLSGQASRMPRGAWVLAALVTIGAALALVTLVASRGAAGVTQGWMLAALGAALSIFLLATATFTRTSVHWLPTRALLATVLAPFGSYALITAARYGLGGEGLGRAPALGLEIQAYALAIAIAVATAAGVFFAQRGALATASAPIRTLQRISLSVIAVVAFAALTLSTRALDLSLAAWVFGLVLVLTIQKLPAIVDAIVSRSVTSATVLIAAGGTLAATTSGQQLETPIVALGVTVFGIAVGCILAYQERRTAHPATARLLTARILTLVTVPVAIWAALLAAPVAWPWWMLVATSAITVAATLGAAILPRRADLAMRIAAGDTVVLPLVTALFVADDSIRVWPYTWLTIGVALLALGFAVSGILGPIMRGSGTLLALVSSATLLWPAESSAAALLVSIPGCAVLAGMAIATARSTADSRRIETGAYAAAIPLWFAAIAIAAADAVPGTTHVVALVGMLVLSVLATAGVTSGALQRHAAQLPLLLLSASSAIAAIIHLVAAVVGDADVPVDVYYVAFGLAATATGALWMRARPRLRSFPALGPGLILTLLPLWYLEASTPTATRIGIYTVLVLAAVLVGALGKLQAPLLLGTIAAIAHVIVAIRWMLPELSVPWWVWLGSAGAILIFVAATYESRLRNAKLLVRSIAQLR</sequence>
<evidence type="ECO:0000313" key="4">
    <source>
        <dbReference type="Proteomes" id="UP001170379"/>
    </source>
</evidence>
<proteinExistence type="predicted"/>
<feature type="compositionally biased region" description="Pro residues" evidence="1">
    <location>
        <begin position="117"/>
        <end position="133"/>
    </location>
</feature>
<feature type="transmembrane region" description="Helical" evidence="2">
    <location>
        <begin position="1284"/>
        <end position="1303"/>
    </location>
</feature>
<feature type="transmembrane region" description="Helical" evidence="2">
    <location>
        <begin position="900"/>
        <end position="921"/>
    </location>
</feature>
<feature type="transmembrane region" description="Helical" evidence="2">
    <location>
        <begin position="470"/>
        <end position="490"/>
    </location>
</feature>
<feature type="transmembrane region" description="Helical" evidence="2">
    <location>
        <begin position="645"/>
        <end position="664"/>
    </location>
</feature>
<feature type="transmembrane region" description="Helical" evidence="2">
    <location>
        <begin position="1334"/>
        <end position="1355"/>
    </location>
</feature>
<evidence type="ECO:0000313" key="3">
    <source>
        <dbReference type="EMBL" id="MDJ1371788.1"/>
    </source>
</evidence>
<comment type="caution">
    <text evidence="3">The sequence shown here is derived from an EMBL/GenBank/DDBJ whole genome shotgun (WGS) entry which is preliminary data.</text>
</comment>
<feature type="transmembrane region" description="Helical" evidence="2">
    <location>
        <begin position="370"/>
        <end position="388"/>
    </location>
</feature>
<dbReference type="NCBIfam" id="NF047321">
    <property type="entry name" value="SCO7613_CTERM"/>
    <property type="match status" value="1"/>
</dbReference>
<feature type="transmembrane region" description="Helical" evidence="2">
    <location>
        <begin position="621"/>
        <end position="638"/>
    </location>
</feature>
<feature type="transmembrane region" description="Helical" evidence="2">
    <location>
        <begin position="307"/>
        <end position="328"/>
    </location>
</feature>
<name>A0ABT7C9K2_9MICO</name>
<feature type="transmembrane region" description="Helical" evidence="2">
    <location>
        <begin position="441"/>
        <end position="458"/>
    </location>
</feature>
<feature type="transmembrane region" description="Helical" evidence="2">
    <location>
        <begin position="1367"/>
        <end position="1388"/>
    </location>
</feature>
<feature type="transmembrane region" description="Helical" evidence="2">
    <location>
        <begin position="670"/>
        <end position="693"/>
    </location>
</feature>
<feature type="transmembrane region" description="Helical" evidence="2">
    <location>
        <begin position="809"/>
        <end position="830"/>
    </location>
</feature>
<feature type="transmembrane region" description="Helical" evidence="2">
    <location>
        <begin position="1503"/>
        <end position="1523"/>
    </location>
</feature>